<dbReference type="GO" id="GO:0016620">
    <property type="term" value="F:oxidoreductase activity, acting on the aldehyde or oxo group of donors, NAD or NADP as acceptor"/>
    <property type="evidence" value="ECO:0007669"/>
    <property type="project" value="InterPro"/>
</dbReference>
<feature type="transmembrane region" description="Helical" evidence="1">
    <location>
        <begin position="454"/>
        <end position="477"/>
    </location>
</feature>
<dbReference type="Gene3D" id="3.40.605.10">
    <property type="entry name" value="Aldehyde Dehydrogenase, Chain A, domain 1"/>
    <property type="match status" value="1"/>
</dbReference>
<dbReference type="PANTHER" id="PTHR43111">
    <property type="entry name" value="ALDEHYDE DEHYDROGENASE B-RELATED"/>
    <property type="match status" value="1"/>
</dbReference>
<name>A0A439CRH6_9PEZI</name>
<keyword evidence="4" id="KW-1185">Reference proteome</keyword>
<feature type="domain" description="Aldehyde dehydrogenase" evidence="2">
    <location>
        <begin position="27"/>
        <end position="170"/>
    </location>
</feature>
<accession>A0A439CRH6</accession>
<evidence type="ECO:0000313" key="3">
    <source>
        <dbReference type="EMBL" id="RWA04712.1"/>
    </source>
</evidence>
<dbReference type="EMBL" id="RYZI01000528">
    <property type="protein sequence ID" value="RWA04712.1"/>
    <property type="molecule type" value="Genomic_DNA"/>
</dbReference>
<dbReference type="Pfam" id="PF00171">
    <property type="entry name" value="Aldedh"/>
    <property type="match status" value="1"/>
</dbReference>
<proteinExistence type="predicted"/>
<dbReference type="InterPro" id="IPR015590">
    <property type="entry name" value="Aldehyde_DH_dom"/>
</dbReference>
<dbReference type="Gene3D" id="3.40.309.10">
    <property type="entry name" value="Aldehyde Dehydrogenase, Chain A, domain 2"/>
    <property type="match status" value="1"/>
</dbReference>
<dbReference type="AlphaFoldDB" id="A0A439CRH6"/>
<comment type="caution">
    <text evidence="3">The sequence shown here is derived from an EMBL/GenBank/DDBJ whole genome shotgun (WGS) entry which is preliminary data.</text>
</comment>
<sequence>MPSPSKRAFTRLQETVTDGRLGNSFFRREQLYRLYNGLQQESVAIQDATVRDSGNTPAEALVQLHMAFSIVKSLHNQIKPNEDLEVEYRVSKAQDARDYRIGVGIVVISPQEHTFLYSVLAPLSAAIAAGNAVIVVIENSLRVLPPLITKLLRESLDPGIFETVSTKAEDESINVVYVNQNGAADGGKSNTLDSPSSSLTIAIVDRSADIEEAAESLINARFAFNGTSPYAPDVVLVNEFAKKEFLRAVLKHALEHLTEDCDGEAERPARHRRSRNEVTTEGLTQKGFQTLISRSNGDVVEIADRNVLAKLSKVREKRLFVHSFSSLEDAIEVANGLESGRSLAAYAFADWKTCKYLLQFLDADIGLANIVPLEILVGPALPRGHDADISTRYRANLFNRPRQLYSKKPTLTLELEEILKAPNITAQKSIIARHWKLDQREPVTHILGYFERGLILGSIAVFLPVVLGLGTVLYYAVRQPVLL</sequence>
<protein>
    <recommendedName>
        <fullName evidence="2">Aldehyde dehydrogenase domain-containing protein</fullName>
    </recommendedName>
</protein>
<gene>
    <name evidence="3" type="ORF">EKO27_g10395</name>
</gene>
<organism evidence="3 4">
    <name type="scientific">Xylaria grammica</name>
    <dbReference type="NCBI Taxonomy" id="363999"/>
    <lineage>
        <taxon>Eukaryota</taxon>
        <taxon>Fungi</taxon>
        <taxon>Dikarya</taxon>
        <taxon>Ascomycota</taxon>
        <taxon>Pezizomycotina</taxon>
        <taxon>Sordariomycetes</taxon>
        <taxon>Xylariomycetidae</taxon>
        <taxon>Xylariales</taxon>
        <taxon>Xylariaceae</taxon>
        <taxon>Xylaria</taxon>
    </lineage>
</organism>
<dbReference type="SUPFAM" id="SSF53720">
    <property type="entry name" value="ALDH-like"/>
    <property type="match status" value="1"/>
</dbReference>
<dbReference type="PANTHER" id="PTHR43111:SF1">
    <property type="entry name" value="ALDEHYDE DEHYDROGENASE B-RELATED"/>
    <property type="match status" value="1"/>
</dbReference>
<dbReference type="Proteomes" id="UP000286045">
    <property type="component" value="Unassembled WGS sequence"/>
</dbReference>
<dbReference type="InterPro" id="IPR016162">
    <property type="entry name" value="Ald_DH_N"/>
</dbReference>
<keyword evidence="1" id="KW-0472">Membrane</keyword>
<evidence type="ECO:0000313" key="4">
    <source>
        <dbReference type="Proteomes" id="UP000286045"/>
    </source>
</evidence>
<dbReference type="InterPro" id="IPR016163">
    <property type="entry name" value="Ald_DH_C"/>
</dbReference>
<keyword evidence="1" id="KW-1133">Transmembrane helix</keyword>
<reference evidence="3 4" key="1">
    <citation type="submission" date="2018-12" db="EMBL/GenBank/DDBJ databases">
        <title>Draft genome sequence of Xylaria grammica IHI A82.</title>
        <authorList>
            <person name="Buettner E."/>
            <person name="Kellner H."/>
        </authorList>
    </citation>
    <scope>NUCLEOTIDE SEQUENCE [LARGE SCALE GENOMIC DNA]</scope>
    <source>
        <strain evidence="3 4">IHI A82</strain>
    </source>
</reference>
<evidence type="ECO:0000259" key="2">
    <source>
        <dbReference type="Pfam" id="PF00171"/>
    </source>
</evidence>
<evidence type="ECO:0000256" key="1">
    <source>
        <dbReference type="SAM" id="Phobius"/>
    </source>
</evidence>
<keyword evidence="1" id="KW-0812">Transmembrane</keyword>
<dbReference type="InterPro" id="IPR016161">
    <property type="entry name" value="Ald_DH/histidinol_DH"/>
</dbReference>
<dbReference type="STRING" id="363999.A0A439CRH6"/>